<evidence type="ECO:0000256" key="1">
    <source>
        <dbReference type="SAM" id="MobiDB-lite"/>
    </source>
</evidence>
<dbReference type="EMBL" id="AM443101">
    <property type="protein sequence ID" value="CAN82767.1"/>
    <property type="molecule type" value="Genomic_DNA"/>
</dbReference>
<reference evidence="2" key="1">
    <citation type="journal article" date="2007" name="PLoS ONE">
        <title>The first genome sequence of an elite grapevine cultivar (Pinot noir Vitis vinifera L.): coping with a highly heterozygous genome.</title>
        <authorList>
            <person name="Velasco R."/>
            <person name="Zharkikh A."/>
            <person name="Troggio M."/>
            <person name="Cartwright D.A."/>
            <person name="Cestaro A."/>
            <person name="Pruss D."/>
            <person name="Pindo M."/>
            <person name="FitzGerald L.M."/>
            <person name="Vezzulli S."/>
            <person name="Reid J."/>
            <person name="Malacarne G."/>
            <person name="Iliev D."/>
            <person name="Coppola G."/>
            <person name="Wardell B."/>
            <person name="Micheletti D."/>
            <person name="Macalma T."/>
            <person name="Facci M."/>
            <person name="Mitchell J.T."/>
            <person name="Perazzolli M."/>
            <person name="Eldredge G."/>
            <person name="Gatto P."/>
            <person name="Oyzerski R."/>
            <person name="Moretto M."/>
            <person name="Gutin N."/>
            <person name="Stefanini M."/>
            <person name="Chen Y."/>
            <person name="Segala C."/>
            <person name="Davenport C."/>
            <person name="Dematte L."/>
            <person name="Mraz A."/>
            <person name="Battilana J."/>
            <person name="Stormo K."/>
            <person name="Costa F."/>
            <person name="Tao Q."/>
            <person name="Si-Ammour A."/>
            <person name="Harkins T."/>
            <person name="Lackey A."/>
            <person name="Perbost C."/>
            <person name="Taillon B."/>
            <person name="Stella A."/>
            <person name="Solovyev V."/>
            <person name="Fawcett J.A."/>
            <person name="Sterck L."/>
            <person name="Vandepoele K."/>
            <person name="Grando S.M."/>
            <person name="Toppo S."/>
            <person name="Moser C."/>
            <person name="Lanchbury J."/>
            <person name="Bogden R."/>
            <person name="Skolnick M."/>
            <person name="Sgaramella V."/>
            <person name="Bhatnagar S.K."/>
            <person name="Fontana P."/>
            <person name="Gutin A."/>
            <person name="Van de Peer Y."/>
            <person name="Salamini F."/>
            <person name="Viola R."/>
        </authorList>
    </citation>
    <scope>NUCLEOTIDE SEQUENCE</scope>
</reference>
<evidence type="ECO:0000313" key="2">
    <source>
        <dbReference type="EMBL" id="CAN82767.1"/>
    </source>
</evidence>
<sequence>MAREDRWFNGRLLPTPPGGGGDNNGDFGDPNIPLFGFSLPVFGFQSPVDSRSFEISVDVFGENLKGIVMERSRGFTSWIRFGSISLCCLLEGVKACCKGEFAKRYLKNWEDGGRKFKLECRENEADRFLLCSVVDLEANKYCLAFSEGKDILGGWTLLAEKLCSFGVSTCDEPNEVLVFFRTESRVGAYEGKTKNSYVEAVKPRARKLGEAVWLQLGKKYVLSGRKMLDWCLVGRCGESLVLAQDLSALGR</sequence>
<protein>
    <submittedName>
        <fullName evidence="2">Uncharacterized protein</fullName>
    </submittedName>
</protein>
<feature type="region of interest" description="Disordered" evidence="1">
    <location>
        <begin position="1"/>
        <end position="25"/>
    </location>
</feature>
<accession>A5B193</accession>
<gene>
    <name evidence="2" type="ORF">VITISV_037880</name>
</gene>
<name>A5B193_VITVI</name>
<proteinExistence type="predicted"/>
<dbReference type="AlphaFoldDB" id="A5B193"/>
<organism evidence="2">
    <name type="scientific">Vitis vinifera</name>
    <name type="common">Grape</name>
    <dbReference type="NCBI Taxonomy" id="29760"/>
    <lineage>
        <taxon>Eukaryota</taxon>
        <taxon>Viridiplantae</taxon>
        <taxon>Streptophyta</taxon>
        <taxon>Embryophyta</taxon>
        <taxon>Tracheophyta</taxon>
        <taxon>Spermatophyta</taxon>
        <taxon>Magnoliopsida</taxon>
        <taxon>eudicotyledons</taxon>
        <taxon>Gunneridae</taxon>
        <taxon>Pentapetalae</taxon>
        <taxon>rosids</taxon>
        <taxon>Vitales</taxon>
        <taxon>Vitaceae</taxon>
        <taxon>Viteae</taxon>
        <taxon>Vitis</taxon>
    </lineage>
</organism>